<feature type="region of interest" description="Disordered" evidence="1">
    <location>
        <begin position="1"/>
        <end position="51"/>
    </location>
</feature>
<organism evidence="2 3">
    <name type="scientific">Trematosphaeria pertusa</name>
    <dbReference type="NCBI Taxonomy" id="390896"/>
    <lineage>
        <taxon>Eukaryota</taxon>
        <taxon>Fungi</taxon>
        <taxon>Dikarya</taxon>
        <taxon>Ascomycota</taxon>
        <taxon>Pezizomycotina</taxon>
        <taxon>Dothideomycetes</taxon>
        <taxon>Pleosporomycetidae</taxon>
        <taxon>Pleosporales</taxon>
        <taxon>Massarineae</taxon>
        <taxon>Trematosphaeriaceae</taxon>
        <taxon>Trematosphaeria</taxon>
    </lineage>
</organism>
<dbReference type="Proteomes" id="UP000800094">
    <property type="component" value="Unassembled WGS sequence"/>
</dbReference>
<proteinExistence type="predicted"/>
<feature type="compositionally biased region" description="Polar residues" evidence="1">
    <location>
        <begin position="1"/>
        <end position="20"/>
    </location>
</feature>
<accession>A0A6A6IID7</accession>
<name>A0A6A6IID7_9PLEO</name>
<gene>
    <name evidence="2" type="ORF">BU26DRAFT_604247</name>
</gene>
<dbReference type="EMBL" id="ML987194">
    <property type="protein sequence ID" value="KAF2249969.1"/>
    <property type="molecule type" value="Genomic_DNA"/>
</dbReference>
<reference evidence="2" key="1">
    <citation type="journal article" date="2020" name="Stud. Mycol.">
        <title>101 Dothideomycetes genomes: a test case for predicting lifestyles and emergence of pathogens.</title>
        <authorList>
            <person name="Haridas S."/>
            <person name="Albert R."/>
            <person name="Binder M."/>
            <person name="Bloem J."/>
            <person name="Labutti K."/>
            <person name="Salamov A."/>
            <person name="Andreopoulos B."/>
            <person name="Baker S."/>
            <person name="Barry K."/>
            <person name="Bills G."/>
            <person name="Bluhm B."/>
            <person name="Cannon C."/>
            <person name="Castanera R."/>
            <person name="Culley D."/>
            <person name="Daum C."/>
            <person name="Ezra D."/>
            <person name="Gonzalez J."/>
            <person name="Henrissat B."/>
            <person name="Kuo A."/>
            <person name="Liang C."/>
            <person name="Lipzen A."/>
            <person name="Lutzoni F."/>
            <person name="Magnuson J."/>
            <person name="Mondo S."/>
            <person name="Nolan M."/>
            <person name="Ohm R."/>
            <person name="Pangilinan J."/>
            <person name="Park H.-J."/>
            <person name="Ramirez L."/>
            <person name="Alfaro M."/>
            <person name="Sun H."/>
            <person name="Tritt A."/>
            <person name="Yoshinaga Y."/>
            <person name="Zwiers L.-H."/>
            <person name="Turgeon B."/>
            <person name="Goodwin S."/>
            <person name="Spatafora J."/>
            <person name="Crous P."/>
            <person name="Grigoriev I."/>
        </authorList>
    </citation>
    <scope>NUCLEOTIDE SEQUENCE</scope>
    <source>
        <strain evidence="2">CBS 122368</strain>
    </source>
</reference>
<protein>
    <submittedName>
        <fullName evidence="2">Uncharacterized protein</fullName>
    </submittedName>
</protein>
<feature type="region of interest" description="Disordered" evidence="1">
    <location>
        <begin position="102"/>
        <end position="139"/>
    </location>
</feature>
<evidence type="ECO:0000313" key="3">
    <source>
        <dbReference type="Proteomes" id="UP000800094"/>
    </source>
</evidence>
<feature type="compositionally biased region" description="Basic and acidic residues" evidence="1">
    <location>
        <begin position="102"/>
        <end position="117"/>
    </location>
</feature>
<dbReference type="GeneID" id="54588837"/>
<sequence length="139" mass="15355">MTSTNPSSAGHRNSIQNAGSGTPLHDQASIPYRTSRVAAPNRADLKWKPTGPTIEEQIAQRSSFGRTIFDANLNEITEKINNMDANLSKRLEDMQMGLDTKMGKFTKENESRLDRMSKKYQGKLGSLPPQTAGKSDGRM</sequence>
<evidence type="ECO:0000256" key="1">
    <source>
        <dbReference type="SAM" id="MobiDB-lite"/>
    </source>
</evidence>
<keyword evidence="3" id="KW-1185">Reference proteome</keyword>
<dbReference type="AlphaFoldDB" id="A0A6A6IID7"/>
<dbReference type="RefSeq" id="XP_033684973.1">
    <property type="nucleotide sequence ID" value="XM_033835507.1"/>
</dbReference>
<evidence type="ECO:0000313" key="2">
    <source>
        <dbReference type="EMBL" id="KAF2249969.1"/>
    </source>
</evidence>